<name>A0A9Q1RCS8_9SOLA</name>
<comment type="caution">
    <text evidence="2">The sequence shown here is derived from an EMBL/GenBank/DDBJ whole genome shotgun (WGS) entry which is preliminary data.</text>
</comment>
<evidence type="ECO:0000313" key="3">
    <source>
        <dbReference type="Proteomes" id="UP001152561"/>
    </source>
</evidence>
<reference evidence="3" key="1">
    <citation type="journal article" date="2023" name="Proc. Natl. Acad. Sci. U.S.A.">
        <title>Genomic and structural basis for evolution of tropane alkaloid biosynthesis.</title>
        <authorList>
            <person name="Wanga Y.-J."/>
            <person name="Taina T."/>
            <person name="Yua J.-Y."/>
            <person name="Lia J."/>
            <person name="Xua B."/>
            <person name="Chenc J."/>
            <person name="D'Auriad J.C."/>
            <person name="Huanga J.-P."/>
            <person name="Huanga S.-X."/>
        </authorList>
    </citation>
    <scope>NUCLEOTIDE SEQUENCE [LARGE SCALE GENOMIC DNA]</scope>
    <source>
        <strain evidence="3">cv. KIB-2019</strain>
    </source>
</reference>
<gene>
    <name evidence="2" type="ORF">K7X08_000297</name>
</gene>
<organism evidence="2 3">
    <name type="scientific">Anisodus acutangulus</name>
    <dbReference type="NCBI Taxonomy" id="402998"/>
    <lineage>
        <taxon>Eukaryota</taxon>
        <taxon>Viridiplantae</taxon>
        <taxon>Streptophyta</taxon>
        <taxon>Embryophyta</taxon>
        <taxon>Tracheophyta</taxon>
        <taxon>Spermatophyta</taxon>
        <taxon>Magnoliopsida</taxon>
        <taxon>eudicotyledons</taxon>
        <taxon>Gunneridae</taxon>
        <taxon>Pentapetalae</taxon>
        <taxon>asterids</taxon>
        <taxon>lamiids</taxon>
        <taxon>Solanales</taxon>
        <taxon>Solanaceae</taxon>
        <taxon>Solanoideae</taxon>
        <taxon>Hyoscyameae</taxon>
        <taxon>Anisodus</taxon>
    </lineage>
</organism>
<evidence type="ECO:0000313" key="2">
    <source>
        <dbReference type="EMBL" id="KAJ8550927.1"/>
    </source>
</evidence>
<keyword evidence="3" id="KW-1185">Reference proteome</keyword>
<feature type="region of interest" description="Disordered" evidence="1">
    <location>
        <begin position="40"/>
        <end position="66"/>
    </location>
</feature>
<protein>
    <submittedName>
        <fullName evidence="2">Uncharacterized protein</fullName>
    </submittedName>
</protein>
<dbReference type="EMBL" id="JAJAGQ010000010">
    <property type="protein sequence ID" value="KAJ8550927.1"/>
    <property type="molecule type" value="Genomic_DNA"/>
</dbReference>
<dbReference type="Proteomes" id="UP001152561">
    <property type="component" value="Unassembled WGS sequence"/>
</dbReference>
<sequence length="98" mass="10375">MHTNCADLDVDGNQGVRGGDDNVKDVTPNDGVVQLADEVPTKAEDNVKDCGVGPPGASGKDSDSEEEVCDFVILPSTNVVEINDDQKTLVAPRRGRPR</sequence>
<proteinExistence type="predicted"/>
<feature type="region of interest" description="Disordered" evidence="1">
    <location>
        <begin position="1"/>
        <end position="28"/>
    </location>
</feature>
<accession>A0A9Q1RCS8</accession>
<evidence type="ECO:0000256" key="1">
    <source>
        <dbReference type="SAM" id="MobiDB-lite"/>
    </source>
</evidence>
<dbReference type="AlphaFoldDB" id="A0A9Q1RCS8"/>